<evidence type="ECO:0000256" key="5">
    <source>
        <dbReference type="ARBA" id="ARBA00023136"/>
    </source>
</evidence>
<organism evidence="7 8">
    <name type="scientific">Phialophora macrospora</name>
    <dbReference type="NCBI Taxonomy" id="1851006"/>
    <lineage>
        <taxon>Eukaryota</taxon>
        <taxon>Fungi</taxon>
        <taxon>Dikarya</taxon>
        <taxon>Ascomycota</taxon>
        <taxon>Pezizomycotina</taxon>
        <taxon>Eurotiomycetes</taxon>
        <taxon>Chaetothyriomycetidae</taxon>
        <taxon>Chaetothyriales</taxon>
        <taxon>Herpotrichiellaceae</taxon>
        <taxon>Phialophora</taxon>
    </lineage>
</organism>
<evidence type="ECO:0000256" key="1">
    <source>
        <dbReference type="ARBA" id="ARBA00004141"/>
    </source>
</evidence>
<dbReference type="PANTHER" id="PTHR11266">
    <property type="entry name" value="PEROXISOMAL MEMBRANE PROTEIN 2, PXMP2 MPV17"/>
    <property type="match status" value="1"/>
</dbReference>
<keyword evidence="5 6" id="KW-0472">Membrane</keyword>
<sequence>MSELSKSGPSPLGGASSKLLRVTLEGAVMSAVSNSLAQGFNAYREGWSAVDPVAFIHFIVLAIITTPPNYKWQLWLEETFPSKPKRLGSAGAGKKEVDTIVEDEKTALSITNTAAKFLLDQTLGAGFNTLWFIVMVNLLRGESFNHIATTLHNDFVPMLMAGYKFWPIITLLNLVVVPFDQRMLVGGLAGLAWGMYVSLTQM</sequence>
<evidence type="ECO:0000313" key="7">
    <source>
        <dbReference type="EMBL" id="KIW68438.1"/>
    </source>
</evidence>
<keyword evidence="3 6" id="KW-0812">Transmembrane</keyword>
<evidence type="ECO:0000313" key="8">
    <source>
        <dbReference type="Proteomes" id="UP000054266"/>
    </source>
</evidence>
<keyword evidence="8" id="KW-1185">Reference proteome</keyword>
<comment type="similarity">
    <text evidence="2 6">Belongs to the peroxisomal membrane protein PXMP2/4 family.</text>
</comment>
<proteinExistence type="inferred from homology"/>
<evidence type="ECO:0000256" key="4">
    <source>
        <dbReference type="ARBA" id="ARBA00022989"/>
    </source>
</evidence>
<dbReference type="EMBL" id="KN846958">
    <property type="protein sequence ID" value="KIW68438.1"/>
    <property type="molecule type" value="Genomic_DNA"/>
</dbReference>
<evidence type="ECO:0000256" key="6">
    <source>
        <dbReference type="RuleBase" id="RU363053"/>
    </source>
</evidence>
<dbReference type="InterPro" id="IPR007248">
    <property type="entry name" value="Mpv17_PMP22"/>
</dbReference>
<feature type="transmembrane region" description="Helical" evidence="6">
    <location>
        <begin position="117"/>
        <end position="135"/>
    </location>
</feature>
<protein>
    <recommendedName>
        <fullName evidence="9">Integral membrane protein, Mpv17/PMP22 family</fullName>
    </recommendedName>
</protein>
<evidence type="ECO:0000256" key="3">
    <source>
        <dbReference type="ARBA" id="ARBA00022692"/>
    </source>
</evidence>
<dbReference type="PANTHER" id="PTHR11266:SF80">
    <property type="entry name" value="PEROXISOMAL MEMBRANE PROTEIN 2"/>
    <property type="match status" value="1"/>
</dbReference>
<dbReference type="AlphaFoldDB" id="A0A0D2FJZ3"/>
<dbReference type="Proteomes" id="UP000054266">
    <property type="component" value="Unassembled WGS sequence"/>
</dbReference>
<gene>
    <name evidence="7" type="ORF">PV04_04384</name>
</gene>
<dbReference type="HOGENOM" id="CLU_049109_3_1_1"/>
<dbReference type="Pfam" id="PF04117">
    <property type="entry name" value="Mpv17_PMP22"/>
    <property type="match status" value="1"/>
</dbReference>
<evidence type="ECO:0000256" key="2">
    <source>
        <dbReference type="ARBA" id="ARBA00006824"/>
    </source>
</evidence>
<feature type="transmembrane region" description="Helical" evidence="6">
    <location>
        <begin position="155"/>
        <end position="176"/>
    </location>
</feature>
<accession>A0A0D2FJZ3</accession>
<dbReference type="GO" id="GO:0005778">
    <property type="term" value="C:peroxisomal membrane"/>
    <property type="evidence" value="ECO:0007669"/>
    <property type="project" value="TreeGrafter"/>
</dbReference>
<comment type="subcellular location">
    <subcellularLocation>
        <location evidence="1">Membrane</location>
        <topology evidence="1">Multi-pass membrane protein</topology>
    </subcellularLocation>
</comment>
<reference evidence="7 8" key="1">
    <citation type="submission" date="2015-01" db="EMBL/GenBank/DDBJ databases">
        <title>The Genome Sequence of Capronia semiimmersa CBS27337.</title>
        <authorList>
            <consortium name="The Broad Institute Genomics Platform"/>
            <person name="Cuomo C."/>
            <person name="de Hoog S."/>
            <person name="Gorbushina A."/>
            <person name="Stielow B."/>
            <person name="Teixiera M."/>
            <person name="Abouelleil A."/>
            <person name="Chapman S.B."/>
            <person name="Priest M."/>
            <person name="Young S.K."/>
            <person name="Wortman J."/>
            <person name="Nusbaum C."/>
            <person name="Birren B."/>
        </authorList>
    </citation>
    <scope>NUCLEOTIDE SEQUENCE [LARGE SCALE GENOMIC DNA]</scope>
    <source>
        <strain evidence="7 8">CBS 27337</strain>
    </source>
</reference>
<feature type="transmembrane region" description="Helical" evidence="6">
    <location>
        <begin position="183"/>
        <end position="199"/>
    </location>
</feature>
<dbReference type="STRING" id="5601.A0A0D2FJZ3"/>
<name>A0A0D2FJZ3_9EURO</name>
<evidence type="ECO:0008006" key="9">
    <source>
        <dbReference type="Google" id="ProtNLM"/>
    </source>
</evidence>
<keyword evidence="4 6" id="KW-1133">Transmembrane helix</keyword>